<gene>
    <name evidence="4" type="ORF">ACFFRI_14025</name>
</gene>
<keyword evidence="1" id="KW-0597">Phosphoprotein</keyword>
<feature type="region of interest" description="Disordered" evidence="2">
    <location>
        <begin position="85"/>
        <end position="104"/>
    </location>
</feature>
<dbReference type="PROSITE" id="PS50006">
    <property type="entry name" value="FHA_DOMAIN"/>
    <property type="match status" value="1"/>
</dbReference>
<dbReference type="CDD" id="cd00060">
    <property type="entry name" value="FHA"/>
    <property type="match status" value="1"/>
</dbReference>
<feature type="domain" description="FHA" evidence="3">
    <location>
        <begin position="157"/>
        <end position="212"/>
    </location>
</feature>
<dbReference type="Pfam" id="PF12773">
    <property type="entry name" value="DZR"/>
    <property type="match status" value="1"/>
</dbReference>
<accession>A0ABV5KBQ5</accession>
<dbReference type="SUPFAM" id="SSF49879">
    <property type="entry name" value="SMAD/FHA domain"/>
    <property type="match status" value="1"/>
</dbReference>
<protein>
    <submittedName>
        <fullName evidence="4">FHA domain-containing protein</fullName>
    </submittedName>
</protein>
<evidence type="ECO:0000313" key="4">
    <source>
        <dbReference type="EMBL" id="MFB9314167.1"/>
    </source>
</evidence>
<comment type="caution">
    <text evidence="4">The sequence shown here is derived from an EMBL/GenBank/DDBJ whole genome shotgun (WGS) entry which is preliminary data.</text>
</comment>
<dbReference type="InterPro" id="IPR025874">
    <property type="entry name" value="DZR"/>
</dbReference>
<dbReference type="InterPro" id="IPR000253">
    <property type="entry name" value="FHA_dom"/>
</dbReference>
<organism evidence="4 5">
    <name type="scientific">Nocardioides plantarum</name>
    <dbReference type="NCBI Taxonomy" id="29299"/>
    <lineage>
        <taxon>Bacteria</taxon>
        <taxon>Bacillati</taxon>
        <taxon>Actinomycetota</taxon>
        <taxon>Actinomycetes</taxon>
        <taxon>Propionibacteriales</taxon>
        <taxon>Nocardioidaceae</taxon>
        <taxon>Nocardioides</taxon>
    </lineage>
</organism>
<name>A0ABV5KBQ5_9ACTN</name>
<dbReference type="PANTHER" id="PTHR23308">
    <property type="entry name" value="NUCLEAR INHIBITOR OF PROTEIN PHOSPHATASE-1"/>
    <property type="match status" value="1"/>
</dbReference>
<dbReference type="RefSeq" id="WP_140010329.1">
    <property type="nucleotide sequence ID" value="NZ_JBHMDG010000016.1"/>
</dbReference>
<evidence type="ECO:0000313" key="5">
    <source>
        <dbReference type="Proteomes" id="UP001589750"/>
    </source>
</evidence>
<keyword evidence="5" id="KW-1185">Reference proteome</keyword>
<proteinExistence type="predicted"/>
<dbReference type="Gene3D" id="2.60.200.20">
    <property type="match status" value="1"/>
</dbReference>
<dbReference type="Proteomes" id="UP001589750">
    <property type="component" value="Unassembled WGS sequence"/>
</dbReference>
<dbReference type="EMBL" id="JBHMDG010000016">
    <property type="protein sequence ID" value="MFB9314167.1"/>
    <property type="molecule type" value="Genomic_DNA"/>
</dbReference>
<dbReference type="Pfam" id="PF00498">
    <property type="entry name" value="FHA"/>
    <property type="match status" value="1"/>
</dbReference>
<dbReference type="InterPro" id="IPR008984">
    <property type="entry name" value="SMAD_FHA_dom_sf"/>
</dbReference>
<reference evidence="4 5" key="1">
    <citation type="submission" date="2024-09" db="EMBL/GenBank/DDBJ databases">
        <authorList>
            <person name="Sun Q."/>
            <person name="Mori K."/>
        </authorList>
    </citation>
    <scope>NUCLEOTIDE SEQUENCE [LARGE SCALE GENOMIC DNA]</scope>
    <source>
        <strain evidence="4 5">JCM 9626</strain>
    </source>
</reference>
<dbReference type="InterPro" id="IPR050923">
    <property type="entry name" value="Cell_Proc_Reg/RNA_Proc"/>
</dbReference>
<evidence type="ECO:0000256" key="2">
    <source>
        <dbReference type="SAM" id="MobiDB-lite"/>
    </source>
</evidence>
<sequence>MSQTCPAGHASQATDYCDTCGIAMGPAAVPVASPDDTGMLPTTEGIAVADQCPSCGTGNPANALFCENCGYDFTTGARPRPVEPAPSALDLPVPTGSTNEGSVVEPVETPVNTSAAPSASWVAEIWIDPDWYADQQSTDPLPSPGLPTVTPLRHTSILIGRASRSRGISPDLDLGSDTGISRRHAQLTTDGQRWFVEDLGSSNGTYVGGALGALPTTPVPPGQKTEVRPDERVYVGAWTRIVIRKAAPGEI</sequence>
<dbReference type="SMART" id="SM00240">
    <property type="entry name" value="FHA"/>
    <property type="match status" value="1"/>
</dbReference>
<evidence type="ECO:0000256" key="1">
    <source>
        <dbReference type="ARBA" id="ARBA00022553"/>
    </source>
</evidence>
<evidence type="ECO:0000259" key="3">
    <source>
        <dbReference type="PROSITE" id="PS50006"/>
    </source>
</evidence>